<dbReference type="Pfam" id="PF06094">
    <property type="entry name" value="GGACT"/>
    <property type="match status" value="1"/>
</dbReference>
<evidence type="ECO:0000256" key="1">
    <source>
        <dbReference type="ARBA" id="ARBA00008861"/>
    </source>
</evidence>
<dbReference type="SUPFAM" id="SSF110857">
    <property type="entry name" value="Gamma-glutamyl cyclotransferase-like"/>
    <property type="match status" value="1"/>
</dbReference>
<organism evidence="5 6">
    <name type="scientific">Burkholderia paludis</name>
    <dbReference type="NCBI Taxonomy" id="1506587"/>
    <lineage>
        <taxon>Bacteria</taxon>
        <taxon>Pseudomonadati</taxon>
        <taxon>Pseudomonadota</taxon>
        <taxon>Betaproteobacteria</taxon>
        <taxon>Burkholderiales</taxon>
        <taxon>Burkholderiaceae</taxon>
        <taxon>Burkholderia</taxon>
        <taxon>Burkholderia cepacia complex</taxon>
    </lineage>
</organism>
<evidence type="ECO:0000256" key="3">
    <source>
        <dbReference type="RuleBase" id="RU367036"/>
    </source>
</evidence>
<dbReference type="GO" id="GO:0061929">
    <property type="term" value="F:gamma-glutamylaminecyclotransferase activity"/>
    <property type="evidence" value="ECO:0007669"/>
    <property type="project" value="InterPro"/>
</dbReference>
<dbReference type="Gene3D" id="3.10.490.10">
    <property type="entry name" value="Gamma-glutamyl cyclotransferase-like"/>
    <property type="match status" value="1"/>
</dbReference>
<dbReference type="InterPro" id="IPR009288">
    <property type="entry name" value="AIG2-like_dom"/>
</dbReference>
<dbReference type="InterPro" id="IPR039126">
    <property type="entry name" value="GGACT"/>
</dbReference>
<dbReference type="RefSeq" id="WP_031401703.1">
    <property type="nucleotide sequence ID" value="NZ_CABVQD010000031.1"/>
</dbReference>
<feature type="domain" description="Gamma-glutamylcyclotransferase AIG2-like" evidence="4">
    <location>
        <begin position="8"/>
        <end position="118"/>
    </location>
</feature>
<comment type="similarity">
    <text evidence="1 3">Belongs to the gamma-glutamylcyclotransferase family.</text>
</comment>
<evidence type="ECO:0000313" key="5">
    <source>
        <dbReference type="EMBL" id="VWC27698.1"/>
    </source>
</evidence>
<accession>A0A6J5F1R6</accession>
<protein>
    <recommendedName>
        <fullName evidence="3">Gamma-glutamylcyclotransferase family protein</fullName>
    </recommendedName>
</protein>
<feature type="active site" description="Proton acceptor" evidence="2">
    <location>
        <position position="81"/>
    </location>
</feature>
<reference evidence="5 6" key="1">
    <citation type="submission" date="2019-09" db="EMBL/GenBank/DDBJ databases">
        <authorList>
            <person name="Depoorter E."/>
        </authorList>
    </citation>
    <scope>NUCLEOTIDE SEQUENCE [LARGE SCALE GENOMIC DNA]</scope>
    <source>
        <strain evidence="5">LMG 30113</strain>
    </source>
</reference>
<name>A0A6J5F1R6_9BURK</name>
<dbReference type="InterPro" id="IPR036568">
    <property type="entry name" value="GGCT-like_sf"/>
</dbReference>
<evidence type="ECO:0000313" key="6">
    <source>
        <dbReference type="Proteomes" id="UP000494330"/>
    </source>
</evidence>
<dbReference type="GO" id="GO:0005829">
    <property type="term" value="C:cytosol"/>
    <property type="evidence" value="ECO:0007669"/>
    <property type="project" value="TreeGrafter"/>
</dbReference>
<dbReference type="PANTHER" id="PTHR12510">
    <property type="entry name" value="TROPONIN C-AKIN-1 PROTEIN"/>
    <property type="match status" value="1"/>
</dbReference>
<sequence>MSNATHRIFVFGTLKEGFPNFAVNKGTRLGGNFETEDLYPLYLVGERHSPWLVLHAGRGEHVKGQVFEVDVETLAAMDLLERIGQPDGYRRVSIDVRPADITNPKSISVFAYVKLASQLNADEIRLGPLREYELGHASLYRCRPNT</sequence>
<dbReference type="Proteomes" id="UP000494330">
    <property type="component" value="Unassembled WGS sequence"/>
</dbReference>
<dbReference type="AlphaFoldDB" id="A0A6J5F1R6"/>
<dbReference type="EMBL" id="CABVQD010000031">
    <property type="protein sequence ID" value="VWC27698.1"/>
    <property type="molecule type" value="Genomic_DNA"/>
</dbReference>
<dbReference type="PANTHER" id="PTHR12510:SF4">
    <property type="entry name" value="GAMMA-GLUTAMYLAMINECYCLOTRANSFERASE"/>
    <property type="match status" value="1"/>
</dbReference>
<proteinExistence type="inferred from homology"/>
<evidence type="ECO:0000259" key="4">
    <source>
        <dbReference type="Pfam" id="PF06094"/>
    </source>
</evidence>
<evidence type="ECO:0000256" key="2">
    <source>
        <dbReference type="PIRSR" id="PIRSR639126-1"/>
    </source>
</evidence>
<dbReference type="CDD" id="cd06661">
    <property type="entry name" value="GGCT_like"/>
    <property type="match status" value="1"/>
</dbReference>
<dbReference type="InterPro" id="IPR013024">
    <property type="entry name" value="GGCT-like"/>
</dbReference>
<keyword evidence="6" id="KW-1185">Reference proteome</keyword>
<gene>
    <name evidence="5" type="ORF">BPA30113_06099</name>
</gene>